<dbReference type="AlphaFoldDB" id="A0A064CDT8"/>
<keyword evidence="1" id="KW-1133">Transmembrane helix</keyword>
<keyword evidence="1" id="KW-0812">Transmembrane</keyword>
<feature type="transmembrane region" description="Helical" evidence="1">
    <location>
        <begin position="340"/>
        <end position="361"/>
    </location>
</feature>
<feature type="transmembrane region" description="Helical" evidence="1">
    <location>
        <begin position="21"/>
        <end position="44"/>
    </location>
</feature>
<name>A0A064CDT8_9MYCO</name>
<dbReference type="EMBL" id="JALN02000001">
    <property type="protein sequence ID" value="KDE98505.1"/>
    <property type="molecule type" value="Genomic_DNA"/>
</dbReference>
<keyword evidence="3" id="KW-1185">Reference proteome</keyword>
<feature type="transmembrane region" description="Helical" evidence="1">
    <location>
        <begin position="219"/>
        <end position="242"/>
    </location>
</feature>
<dbReference type="eggNOG" id="ENOG502Z9MX">
    <property type="taxonomic scope" value="Bacteria"/>
</dbReference>
<feature type="transmembrane region" description="Helical" evidence="1">
    <location>
        <begin position="56"/>
        <end position="76"/>
    </location>
</feature>
<keyword evidence="1" id="KW-0472">Membrane</keyword>
<reference evidence="2" key="1">
    <citation type="submission" date="2014-05" db="EMBL/GenBank/DDBJ databases">
        <title>Genome sequence of Mycobacterium aromaticivorans strain JS19b1T (= DSM 45407T).</title>
        <authorList>
            <person name="Kwak Y."/>
            <person name="Park G.-S."/>
            <person name="Li Q.X."/>
            <person name="Lee S.-E."/>
            <person name="Shin J.-H."/>
        </authorList>
    </citation>
    <scope>NUCLEOTIDE SEQUENCE [LARGE SCALE GENOMIC DNA]</scope>
    <source>
        <strain evidence="2">JS19b1</strain>
    </source>
</reference>
<sequence>MAATDQSRTDAPFESDGGLPVNALFLILFGCFNLIYGVLLIPILNGSLRSDNGATNAMFVIAFAIMIGFLGMTPVGSFGESRLLFVIGLALVLFGSVAFVSPGTLHRAMRYVLAAMLLALGLIRLPMFLVRLRRSASAVPISFRVPYVLMHVLCLLIGLQIVFHWPDWLLVPELVLLGICQLVLGGLAVRLGPAVPGAVPYSASHLLLGRMKMSMRSQLMLLLAVTMVFMAVMVVLAVMRIAPYEGSRASVEFVFITAMQVMLVGSTPIRDFVPSWPLAILGMVMASAAMVASILPGLIDGALGAAIGVSNLLTAGFGSVHLVGAARRARALPPGSSRRFLWRIVIVSAITYGLLIIFGFNLLVPDVIPGTVMLAVLLLAGCALGWLSTLLDKIPKPGAAATAA</sequence>
<feature type="transmembrane region" description="Helical" evidence="1">
    <location>
        <begin position="305"/>
        <end position="328"/>
    </location>
</feature>
<proteinExistence type="predicted"/>
<feature type="transmembrane region" description="Helical" evidence="1">
    <location>
        <begin position="278"/>
        <end position="299"/>
    </location>
</feature>
<protein>
    <submittedName>
        <fullName evidence="2">Uncharacterized protein</fullName>
    </submittedName>
</protein>
<comment type="caution">
    <text evidence="2">The sequence shown here is derived from an EMBL/GenBank/DDBJ whole genome shotgun (WGS) entry which is preliminary data.</text>
</comment>
<feature type="transmembrane region" description="Helical" evidence="1">
    <location>
        <begin position="367"/>
        <end position="387"/>
    </location>
</feature>
<feature type="transmembrane region" description="Helical" evidence="1">
    <location>
        <begin position="83"/>
        <end position="102"/>
    </location>
</feature>
<organism evidence="2 3">
    <name type="scientific">Mycolicibacterium aromaticivorans JS19b1 = JCM 16368</name>
    <dbReference type="NCBI Taxonomy" id="1440774"/>
    <lineage>
        <taxon>Bacteria</taxon>
        <taxon>Bacillati</taxon>
        <taxon>Actinomycetota</taxon>
        <taxon>Actinomycetes</taxon>
        <taxon>Mycobacteriales</taxon>
        <taxon>Mycobacteriaceae</taxon>
        <taxon>Mycolicibacterium</taxon>
    </lineage>
</organism>
<feature type="transmembrane region" description="Helical" evidence="1">
    <location>
        <begin position="141"/>
        <end position="163"/>
    </location>
</feature>
<evidence type="ECO:0000256" key="1">
    <source>
        <dbReference type="SAM" id="Phobius"/>
    </source>
</evidence>
<dbReference type="Proteomes" id="UP000022835">
    <property type="component" value="Unassembled WGS sequence"/>
</dbReference>
<feature type="transmembrane region" description="Helical" evidence="1">
    <location>
        <begin position="175"/>
        <end position="199"/>
    </location>
</feature>
<feature type="transmembrane region" description="Helical" evidence="1">
    <location>
        <begin position="108"/>
        <end position="129"/>
    </location>
</feature>
<evidence type="ECO:0000313" key="2">
    <source>
        <dbReference type="EMBL" id="KDE98505.1"/>
    </source>
</evidence>
<accession>A0A064CDT8</accession>
<gene>
    <name evidence="2" type="ORF">Y900_006005</name>
</gene>
<evidence type="ECO:0000313" key="3">
    <source>
        <dbReference type="Proteomes" id="UP000022835"/>
    </source>
</evidence>
<dbReference type="RefSeq" id="WP_036340063.1">
    <property type="nucleotide sequence ID" value="NZ_JALN02000001.1"/>
</dbReference>
<feature type="transmembrane region" description="Helical" evidence="1">
    <location>
        <begin position="248"/>
        <end position="266"/>
    </location>
</feature>